<name>A0A4R2MDQ8_RUBGE</name>
<dbReference type="EMBL" id="SLXD01000004">
    <property type="protein sequence ID" value="TCP03295.1"/>
    <property type="molecule type" value="Genomic_DNA"/>
</dbReference>
<dbReference type="AlphaFoldDB" id="A0A4R2MDQ8"/>
<organism evidence="1 2">
    <name type="scientific">Rubrivivax gelatinosus</name>
    <name type="common">Rhodocyclus gelatinosus</name>
    <name type="synonym">Rhodopseudomonas gelatinosa</name>
    <dbReference type="NCBI Taxonomy" id="28068"/>
    <lineage>
        <taxon>Bacteria</taxon>
        <taxon>Pseudomonadati</taxon>
        <taxon>Pseudomonadota</taxon>
        <taxon>Betaproteobacteria</taxon>
        <taxon>Burkholderiales</taxon>
        <taxon>Sphaerotilaceae</taxon>
        <taxon>Rubrivivax</taxon>
    </lineage>
</organism>
<dbReference type="GeneID" id="99685849"/>
<evidence type="ECO:0000313" key="2">
    <source>
        <dbReference type="Proteomes" id="UP000295106"/>
    </source>
</evidence>
<dbReference type="InterPro" id="IPR058248">
    <property type="entry name" value="Lxx211020-like"/>
</dbReference>
<dbReference type="Gene3D" id="2.60.40.1890">
    <property type="entry name" value="PCu(A)C copper chaperone"/>
    <property type="match status" value="1"/>
</dbReference>
<dbReference type="InterPro" id="IPR036182">
    <property type="entry name" value="PCuAC_sf"/>
</dbReference>
<dbReference type="PANTHER" id="PTHR36302">
    <property type="entry name" value="BLR7088 PROTEIN"/>
    <property type="match status" value="1"/>
</dbReference>
<dbReference type="Proteomes" id="UP000295106">
    <property type="component" value="Unassembled WGS sequence"/>
</dbReference>
<gene>
    <name evidence="1" type="ORF">EV684_10413</name>
</gene>
<evidence type="ECO:0000313" key="1">
    <source>
        <dbReference type="EMBL" id="TCP03295.1"/>
    </source>
</evidence>
<dbReference type="Pfam" id="PF04314">
    <property type="entry name" value="PCuAC"/>
    <property type="match status" value="1"/>
</dbReference>
<dbReference type="SUPFAM" id="SSF110087">
    <property type="entry name" value="DR1885-like metal-binding protein"/>
    <property type="match status" value="1"/>
</dbReference>
<accession>A0A4R2MDQ8</accession>
<protein>
    <recommendedName>
        <fullName evidence="3">Copper(I)-binding protein</fullName>
    </recommendedName>
</protein>
<dbReference type="RefSeq" id="WP_132645727.1">
    <property type="nucleotide sequence ID" value="NZ_CP181386.1"/>
</dbReference>
<dbReference type="OrthoDB" id="9796962at2"/>
<evidence type="ECO:0008006" key="3">
    <source>
        <dbReference type="Google" id="ProtNLM"/>
    </source>
</evidence>
<comment type="caution">
    <text evidence="1">The sequence shown here is derived from an EMBL/GenBank/DDBJ whole genome shotgun (WGS) entry which is preliminary data.</text>
</comment>
<sequence>MNAHDTADRSRLTRRRFGLLLAAACAGSARAHGTRAGELAIDHPYATPTPAGLATGAVYFRKIENRGRQADRLLGASTPRAERVEVHLSTMDGNVMRMRAIEALELPAGASVRLRHGEAGAHLMLFGLSAPLRDGERFPLTLRFEHAGTVEVTVWVQRPRKSAGGHEH</sequence>
<dbReference type="PANTHER" id="PTHR36302:SF1">
    <property type="entry name" value="COPPER CHAPERONE PCU(A)C"/>
    <property type="match status" value="1"/>
</dbReference>
<reference evidence="1 2" key="1">
    <citation type="submission" date="2019-03" db="EMBL/GenBank/DDBJ databases">
        <title>Genomic Encyclopedia of Type Strains, Phase IV (KMG-IV): sequencing the most valuable type-strain genomes for metagenomic binning, comparative biology and taxonomic classification.</title>
        <authorList>
            <person name="Goeker M."/>
        </authorList>
    </citation>
    <scope>NUCLEOTIDE SEQUENCE [LARGE SCALE GENOMIC DNA]</scope>
    <source>
        <strain evidence="1 2">DSM 1709</strain>
    </source>
</reference>
<dbReference type="InterPro" id="IPR007410">
    <property type="entry name" value="LpqE-like"/>
</dbReference>
<proteinExistence type="predicted"/>